<proteinExistence type="predicted"/>
<dbReference type="CDD" id="cd06170">
    <property type="entry name" value="LuxR_C_like"/>
    <property type="match status" value="1"/>
</dbReference>
<dbReference type="PROSITE" id="PS50043">
    <property type="entry name" value="HTH_LUXR_2"/>
    <property type="match status" value="1"/>
</dbReference>
<reference evidence="2" key="2">
    <citation type="journal article" date="2020" name="Microorganisms">
        <title>Osmotic Adaptation and Compatible Solute Biosynthesis of Phototrophic Bacteria as Revealed from Genome Analyses.</title>
        <authorList>
            <person name="Imhoff J.F."/>
            <person name="Rahn T."/>
            <person name="Kunzel S."/>
            <person name="Keller A."/>
            <person name="Neulinger S.C."/>
        </authorList>
    </citation>
    <scope>NUCLEOTIDE SEQUENCE</scope>
    <source>
        <strain evidence="2">DSM 9154</strain>
    </source>
</reference>
<dbReference type="GO" id="GO:0006355">
    <property type="term" value="P:regulation of DNA-templated transcription"/>
    <property type="evidence" value="ECO:0007669"/>
    <property type="project" value="InterPro"/>
</dbReference>
<dbReference type="SUPFAM" id="SSF46894">
    <property type="entry name" value="C-terminal effector domain of the bipartite response regulators"/>
    <property type="match status" value="1"/>
</dbReference>
<dbReference type="Proteomes" id="UP000778970">
    <property type="component" value="Unassembled WGS sequence"/>
</dbReference>
<dbReference type="SMART" id="SM00421">
    <property type="entry name" value="HTH_LUXR"/>
    <property type="match status" value="1"/>
</dbReference>
<dbReference type="Gene3D" id="1.10.10.10">
    <property type="entry name" value="Winged helix-like DNA-binding domain superfamily/Winged helix DNA-binding domain"/>
    <property type="match status" value="1"/>
</dbReference>
<dbReference type="InterPro" id="IPR016032">
    <property type="entry name" value="Sig_transdc_resp-reg_C-effctor"/>
</dbReference>
<gene>
    <name evidence="2" type="ORF">CKO21_04265</name>
</gene>
<dbReference type="AlphaFoldDB" id="A0A934QGB6"/>
<dbReference type="GO" id="GO:0003677">
    <property type="term" value="F:DNA binding"/>
    <property type="evidence" value="ECO:0007669"/>
    <property type="project" value="InterPro"/>
</dbReference>
<evidence type="ECO:0000259" key="1">
    <source>
        <dbReference type="PROSITE" id="PS50043"/>
    </source>
</evidence>
<reference evidence="2" key="1">
    <citation type="submission" date="2017-08" db="EMBL/GenBank/DDBJ databases">
        <authorList>
            <person name="Imhoff J.F."/>
            <person name="Rahn T."/>
            <person name="Kuenzel S."/>
            <person name="Neulinger S.C."/>
        </authorList>
    </citation>
    <scope>NUCLEOTIDE SEQUENCE</scope>
    <source>
        <strain evidence="2">DSM 9154</strain>
    </source>
</reference>
<dbReference type="EMBL" id="NRRE01000017">
    <property type="protein sequence ID" value="MBK1696456.1"/>
    <property type="molecule type" value="Genomic_DNA"/>
</dbReference>
<accession>A0A934QGB6</accession>
<keyword evidence="3" id="KW-1185">Reference proteome</keyword>
<dbReference type="InterPro" id="IPR036388">
    <property type="entry name" value="WH-like_DNA-bd_sf"/>
</dbReference>
<dbReference type="Pfam" id="PF00196">
    <property type="entry name" value="GerE"/>
    <property type="match status" value="1"/>
</dbReference>
<evidence type="ECO:0000313" key="3">
    <source>
        <dbReference type="Proteomes" id="UP000778970"/>
    </source>
</evidence>
<comment type="caution">
    <text evidence="2">The sequence shown here is derived from an EMBL/GenBank/DDBJ whole genome shotgun (WGS) entry which is preliminary data.</text>
</comment>
<feature type="domain" description="HTH luxR-type" evidence="1">
    <location>
        <begin position="133"/>
        <end position="198"/>
    </location>
</feature>
<sequence length="200" mass="22122">MIVPSASMALIENLPISVILLNRDLEVLHTNLFAGSYLTSQDTLTVKAGHLVCKNPENTQMISRAVERACDADTPSGGAVVTSLLDPRSLNRVILKIVTINEYWLASTDTGPNEQVVAMMVEFGQISETGAKGLIDTFDLSPAEFDILKKLASGLVPKQIAYERGSELWTVRTHIRNIKAKMDCRTDNELIILFNRFARF</sequence>
<dbReference type="InterPro" id="IPR000792">
    <property type="entry name" value="Tscrpt_reg_LuxR_C"/>
</dbReference>
<organism evidence="2 3">
    <name type="scientific">Rhodovibrio salinarum</name>
    <dbReference type="NCBI Taxonomy" id="1087"/>
    <lineage>
        <taxon>Bacteria</taxon>
        <taxon>Pseudomonadati</taxon>
        <taxon>Pseudomonadota</taxon>
        <taxon>Alphaproteobacteria</taxon>
        <taxon>Rhodospirillales</taxon>
        <taxon>Rhodovibrionaceae</taxon>
        <taxon>Rhodovibrio</taxon>
    </lineage>
</organism>
<evidence type="ECO:0000313" key="2">
    <source>
        <dbReference type="EMBL" id="MBK1696456.1"/>
    </source>
</evidence>
<name>A0A934QGB6_9PROT</name>
<protein>
    <submittedName>
        <fullName evidence="2">Transcriptional regulator</fullName>
    </submittedName>
</protein>